<comment type="caution">
    <text evidence="1">The sequence shown here is derived from an EMBL/GenBank/DDBJ whole genome shotgun (WGS) entry which is preliminary data.</text>
</comment>
<evidence type="ECO:0000313" key="1">
    <source>
        <dbReference type="EMBL" id="KKK96321.1"/>
    </source>
</evidence>
<accession>A0A0F9CI08</accession>
<organism evidence="1">
    <name type="scientific">marine sediment metagenome</name>
    <dbReference type="NCBI Taxonomy" id="412755"/>
    <lineage>
        <taxon>unclassified sequences</taxon>
        <taxon>metagenomes</taxon>
        <taxon>ecological metagenomes</taxon>
    </lineage>
</organism>
<protein>
    <submittedName>
        <fullName evidence="1">Uncharacterized protein</fullName>
    </submittedName>
</protein>
<proteinExistence type="predicted"/>
<gene>
    <name evidence="1" type="ORF">LCGC14_2663920</name>
</gene>
<dbReference type="EMBL" id="LAZR01046536">
    <property type="protein sequence ID" value="KKK96321.1"/>
    <property type="molecule type" value="Genomic_DNA"/>
</dbReference>
<name>A0A0F9CI08_9ZZZZ</name>
<reference evidence="1" key="1">
    <citation type="journal article" date="2015" name="Nature">
        <title>Complex archaea that bridge the gap between prokaryotes and eukaryotes.</title>
        <authorList>
            <person name="Spang A."/>
            <person name="Saw J.H."/>
            <person name="Jorgensen S.L."/>
            <person name="Zaremba-Niedzwiedzka K."/>
            <person name="Martijn J."/>
            <person name="Lind A.E."/>
            <person name="van Eijk R."/>
            <person name="Schleper C."/>
            <person name="Guy L."/>
            <person name="Ettema T.J."/>
        </authorList>
    </citation>
    <scope>NUCLEOTIDE SEQUENCE</scope>
</reference>
<dbReference type="AlphaFoldDB" id="A0A0F9CI08"/>
<sequence>MEKIHKLSWKNKISIKQIRVILNYRFRMGRENLQSIINEMDRMKLIKFKSPGIVYITWKPK</sequence>